<dbReference type="InterPro" id="IPR000795">
    <property type="entry name" value="T_Tr_GTP-bd_dom"/>
</dbReference>
<feature type="compositionally biased region" description="Basic residues" evidence="13">
    <location>
        <begin position="327"/>
        <end position="336"/>
    </location>
</feature>
<dbReference type="InterPro" id="IPR027417">
    <property type="entry name" value="P-loop_NTPase"/>
</dbReference>
<evidence type="ECO:0000256" key="3">
    <source>
        <dbReference type="ARBA" id="ARBA00011986"/>
    </source>
</evidence>
<dbReference type="Gene3D" id="2.40.30.10">
    <property type="entry name" value="Translation factors"/>
    <property type="match status" value="2"/>
</dbReference>
<dbReference type="Pfam" id="PF11987">
    <property type="entry name" value="IF-2"/>
    <property type="match status" value="1"/>
</dbReference>
<feature type="compositionally biased region" description="Basic residues" evidence="13">
    <location>
        <begin position="198"/>
        <end position="207"/>
    </location>
</feature>
<evidence type="ECO:0000256" key="12">
    <source>
        <dbReference type="ARBA" id="ARBA00032478"/>
    </source>
</evidence>
<dbReference type="CDD" id="cd08866">
    <property type="entry name" value="SRPBCC_11"/>
    <property type="match status" value="2"/>
</dbReference>
<keyword evidence="5" id="KW-0963">Cytoplasm</keyword>
<feature type="compositionally biased region" description="Basic and acidic residues" evidence="13">
    <location>
        <begin position="343"/>
        <end position="353"/>
    </location>
</feature>
<dbReference type="Pfam" id="PF00009">
    <property type="entry name" value="GTP_EFTU"/>
    <property type="match status" value="1"/>
</dbReference>
<dbReference type="CDD" id="cd16266">
    <property type="entry name" value="IF2_aeIF5B_IV"/>
    <property type="match status" value="1"/>
</dbReference>
<dbReference type="Gene3D" id="3.40.50.300">
    <property type="entry name" value="P-loop containing nucleotide triphosphate hydrolases"/>
    <property type="match status" value="1"/>
</dbReference>
<dbReference type="GO" id="GO:0003743">
    <property type="term" value="F:translation initiation factor activity"/>
    <property type="evidence" value="ECO:0007669"/>
    <property type="project" value="UniProtKB-KW"/>
</dbReference>
<dbReference type="STRING" id="93759.A0A1R3K241"/>
<feature type="compositionally biased region" description="Acidic residues" evidence="13">
    <location>
        <begin position="354"/>
        <end position="382"/>
    </location>
</feature>
<feature type="region of interest" description="Disordered" evidence="13">
    <location>
        <begin position="1"/>
        <end position="93"/>
    </location>
</feature>
<dbReference type="PANTHER" id="PTHR43381">
    <property type="entry name" value="TRANSLATION INITIATION FACTOR IF-2-RELATED"/>
    <property type="match status" value="1"/>
</dbReference>
<comment type="subcellular location">
    <subcellularLocation>
        <location evidence="1">Cytoplasm</location>
    </subcellularLocation>
</comment>
<evidence type="ECO:0000256" key="2">
    <source>
        <dbReference type="ARBA" id="ARBA00007733"/>
    </source>
</evidence>
<feature type="compositionally biased region" description="Polar residues" evidence="13">
    <location>
        <begin position="1440"/>
        <end position="1452"/>
    </location>
</feature>
<keyword evidence="9" id="KW-0378">Hydrolase</keyword>
<name>A0A1R3K241_9ROSI</name>
<evidence type="ECO:0000256" key="10">
    <source>
        <dbReference type="ARBA" id="ARBA00022917"/>
    </source>
</evidence>
<dbReference type="PANTHER" id="PTHR43381:SF4">
    <property type="entry name" value="EUKARYOTIC TRANSLATION INITIATION FACTOR 5B"/>
    <property type="match status" value="1"/>
</dbReference>
<dbReference type="InterPro" id="IPR005031">
    <property type="entry name" value="COQ10_START"/>
</dbReference>
<dbReference type="EMBL" id="AWUE01014828">
    <property type="protein sequence ID" value="OMP01159.1"/>
    <property type="molecule type" value="Genomic_DNA"/>
</dbReference>
<keyword evidence="16" id="KW-1185">Reference proteome</keyword>
<dbReference type="SUPFAM" id="SSF52156">
    <property type="entry name" value="Initiation factor IF2/eIF5b, domain 3"/>
    <property type="match status" value="1"/>
</dbReference>
<evidence type="ECO:0000256" key="7">
    <source>
        <dbReference type="ARBA" id="ARBA00022723"/>
    </source>
</evidence>
<dbReference type="OrthoDB" id="2779at2759"/>
<comment type="similarity">
    <text evidence="2">Belongs to the TRAFAC class translation factor GTPase superfamily. Classic translation factor GTPase family. IF-2 subfamily.</text>
</comment>
<dbReference type="NCBIfam" id="TIGR00231">
    <property type="entry name" value="small_GTP"/>
    <property type="match status" value="1"/>
</dbReference>
<dbReference type="FunFam" id="3.40.50.300:FF:000112">
    <property type="entry name" value="Eukaryotic translation initiation factor 5B"/>
    <property type="match status" value="1"/>
</dbReference>
<feature type="region of interest" description="Disordered" evidence="13">
    <location>
        <begin position="1605"/>
        <end position="1639"/>
    </location>
</feature>
<evidence type="ECO:0000256" key="1">
    <source>
        <dbReference type="ARBA" id="ARBA00004496"/>
    </source>
</evidence>
<evidence type="ECO:0000259" key="14">
    <source>
        <dbReference type="PROSITE" id="PS51722"/>
    </source>
</evidence>
<dbReference type="CDD" id="cd01887">
    <property type="entry name" value="IF2_eIF5B"/>
    <property type="match status" value="1"/>
</dbReference>
<evidence type="ECO:0000256" key="6">
    <source>
        <dbReference type="ARBA" id="ARBA00022540"/>
    </source>
</evidence>
<protein>
    <recommendedName>
        <fullName evidence="4">Eukaryotic translation initiation factor 5B</fullName>
        <ecNumber evidence="3">3.6.5.3</ecNumber>
    </recommendedName>
    <alternativeName>
        <fullName evidence="12">Translation initiation factor IF-2</fullName>
    </alternativeName>
</protein>
<dbReference type="FunFam" id="2.40.30.10:FF:000013">
    <property type="entry name" value="eukaryotic translation initiation factor 5B"/>
    <property type="match status" value="1"/>
</dbReference>
<dbReference type="InterPro" id="IPR009000">
    <property type="entry name" value="Transl_B-barrel_sf"/>
</dbReference>
<dbReference type="GO" id="GO:0005525">
    <property type="term" value="F:GTP binding"/>
    <property type="evidence" value="ECO:0007669"/>
    <property type="project" value="UniProtKB-KW"/>
</dbReference>
<feature type="compositionally biased region" description="Acidic residues" evidence="13">
    <location>
        <begin position="70"/>
        <end position="91"/>
    </location>
</feature>
<feature type="compositionally biased region" description="Basic and acidic residues" evidence="13">
    <location>
        <begin position="429"/>
        <end position="453"/>
    </location>
</feature>
<evidence type="ECO:0000256" key="11">
    <source>
        <dbReference type="ARBA" id="ARBA00023134"/>
    </source>
</evidence>
<proteinExistence type="inferred from homology"/>
<dbReference type="PRINTS" id="PR00315">
    <property type="entry name" value="ELONGATNFCT"/>
</dbReference>
<dbReference type="GO" id="GO:0005739">
    <property type="term" value="C:mitochondrion"/>
    <property type="evidence" value="ECO:0007669"/>
    <property type="project" value="TreeGrafter"/>
</dbReference>
<feature type="region of interest" description="Disordered" evidence="13">
    <location>
        <begin position="169"/>
        <end position="468"/>
    </location>
</feature>
<dbReference type="InterPro" id="IPR015760">
    <property type="entry name" value="TIF_IF2"/>
</dbReference>
<evidence type="ECO:0000256" key="9">
    <source>
        <dbReference type="ARBA" id="ARBA00022801"/>
    </source>
</evidence>
<keyword evidence="11" id="KW-0342">GTP-binding</keyword>
<organism evidence="15 16">
    <name type="scientific">Corchorus olitorius</name>
    <dbReference type="NCBI Taxonomy" id="93759"/>
    <lineage>
        <taxon>Eukaryota</taxon>
        <taxon>Viridiplantae</taxon>
        <taxon>Streptophyta</taxon>
        <taxon>Embryophyta</taxon>
        <taxon>Tracheophyta</taxon>
        <taxon>Spermatophyta</taxon>
        <taxon>Magnoliopsida</taxon>
        <taxon>eudicotyledons</taxon>
        <taxon>Gunneridae</taxon>
        <taxon>Pentapetalae</taxon>
        <taxon>rosids</taxon>
        <taxon>malvids</taxon>
        <taxon>Malvales</taxon>
        <taxon>Malvaceae</taxon>
        <taxon>Grewioideae</taxon>
        <taxon>Apeibeae</taxon>
        <taxon>Corchorus</taxon>
    </lineage>
</organism>
<evidence type="ECO:0000313" key="15">
    <source>
        <dbReference type="EMBL" id="OMP01159.1"/>
    </source>
</evidence>
<dbReference type="FunFam" id="2.40.30.10:FF:000026">
    <property type="entry name" value="Eukaryotic translation initiation factor 5B"/>
    <property type="match status" value="1"/>
</dbReference>
<dbReference type="Gene3D" id="3.40.50.10050">
    <property type="entry name" value="Translation initiation factor IF- 2, domain 3"/>
    <property type="match status" value="1"/>
</dbReference>
<dbReference type="Pfam" id="PF03364">
    <property type="entry name" value="Polyketide_cyc"/>
    <property type="match status" value="2"/>
</dbReference>
<dbReference type="PROSITE" id="PS51722">
    <property type="entry name" value="G_TR_2"/>
    <property type="match status" value="1"/>
</dbReference>
<keyword evidence="6" id="KW-0396">Initiation factor</keyword>
<evidence type="ECO:0000256" key="13">
    <source>
        <dbReference type="SAM" id="MobiDB-lite"/>
    </source>
</evidence>
<comment type="caution">
    <text evidence="15">The sequence shown here is derived from an EMBL/GenBank/DDBJ whole genome shotgun (WGS) entry which is preliminary data.</text>
</comment>
<evidence type="ECO:0000256" key="8">
    <source>
        <dbReference type="ARBA" id="ARBA00022741"/>
    </source>
</evidence>
<sequence length="1658" mass="184441">MSAFALKGKKKKSKAAKKGGNRFTLDEFDDDGFGKLEEKNDEEEDAPSLSFSDKKKKSSKSSKKSAVALDELDDEAGEEVVEEESQLEDDDMVAKAFTCKKKKSKGGKKGGNSFAAVSLDELDDEAGEELVEEENIDDDDDMVVKALTGKKKKSKGGKKGGNLFAAVALDELDDEAGDKEDEKKEEEEDVPSFPFSDKKKKSSKSSKKGGNSFSAAFLEDEIDGDAPVSESTSAMDDYDDASAIAFSELGEGPPVTQAAAPPPEEKVQVLSEAVIPADATGEKEGKQKEEARRREAMRNQILANAGLSLPTAEKESAPAKRPIYGTKKSKTAHHHANGAAATKPEEVQAKENQQEEQETKDEVDSVEEEKVDEGAFDDEEADSEAKPVVQKDIKNATPASRNAGGGAPAATKPTVEAKKVTASQPIKSQSDESKKPHPEVEAPQKNIKKDTAAKNKAPKSDALPQKSEENLRSPICCIMGHVDTGKTKLLDCIRGTNVQEGEAGGITQQIGATYFPADNIRERTKELKADAKLKVPGLLVIDTPGHESFTNLRSRGSGLCDIAILVVDIMHGLEPQTIESLNLLRMRNTEFIVALNKVDRLYGWKVSRNAPFVKSIKQQSKDVQNEFNTRLGQVVLQFKEQGLNTELYYKNREMGETFSIVPTSAITGEGIPDLLLLLVQWAQKTMVEKLTYNDEVQCTVLEVKVIEGLGTTIDVVLVNGVLHEGDQIVGPIVTTIRALLTPHPMKELRVKGTYMQHKEIKAAMGIKIAAQGLEHAVAGTGLYVVGPDDDLEEVKETVKEDMQSVMSRIDKSGEGVYVQASTLGSLEALLEFLKTPVVNIPVSGIGIGPVHKKDVMKASVMLEKKKEYATILAFDVKVTPEARELADELGVRIFIADIIYHLFDQFKAYIDGLKEERKKEAADEAVFPCVLKILPNCVFMKKDPIVLGVDILEGILRVGTPICVPQRDFIDIGRIASIENNHKPVDVAKKGQKVAIKIIGSNPEEQQKMFGRHFELEDELVSHISRRSIDILKANYRVIEVISWRERRIKAEIIVAADIDSVWNALTDYERLADFIPNLVCSGRIPCPHPGRIWLEQRGLQRALYWHIEARVVLDLQEIPNSSNGRELHFSMVDGDFKKFEGKWSVKSGTRSSTTILSYEVSVIPRFNFPAIFLERIIRSDLPVNLRALAGQAERNFAKDLVKTSSPGMDLDGALLEKDKQPPVDLSDSYANSNLGPPLPSSSEVNSSNWGAFGKTCRIDRPCIVDEVHFRRFDGPLENGGVHRGVVASITVKAPVREVWNVLTAYESLPEFVPNLAISKVLSRDNNKVRVLQEGCKGLLYMVLHARVVLDLHEQREQEISFKQVEGDFDSFQGRWLLEQLGSHHTLLKYSVESKMRRDSFLSEAIMEEVIYEDLPSNLSAIRDYIEKRGTEVSLETHEGQQSSFSSTNNETGYRDTSESTNSPRQRPRVPGLQRDIEVLKSELLKFITEHGQEGFMPMRKQLRLHGRVDIEKAITRMGGFRRIASLMNLSLAYKQRKPKGYWDNLENLQEEITRFQRSWGMDPSFMPSRKSFERAGRYDIARALEKWGGLHEVSRLLSLKVRHPNRQPQTTAKEKQIENVASSVKESEEKTPTKPYVSQNTQKWLSKLKHLDINWVE</sequence>
<dbReference type="InterPro" id="IPR023115">
    <property type="entry name" value="TIF_IF2_dom3"/>
</dbReference>
<dbReference type="NCBIfam" id="NF003078">
    <property type="entry name" value="PRK04004.1"/>
    <property type="match status" value="1"/>
</dbReference>
<feature type="compositionally biased region" description="Basic residues" evidence="13">
    <location>
        <begin position="7"/>
        <end position="20"/>
    </location>
</feature>
<keyword evidence="8" id="KW-0547">Nucleotide-binding</keyword>
<dbReference type="Pfam" id="PF14578">
    <property type="entry name" value="GTP_EFTU_D4"/>
    <property type="match status" value="1"/>
</dbReference>
<evidence type="ECO:0000256" key="4">
    <source>
        <dbReference type="ARBA" id="ARBA00013824"/>
    </source>
</evidence>
<dbReference type="GO" id="GO:0046872">
    <property type="term" value="F:metal ion binding"/>
    <property type="evidence" value="ECO:0007669"/>
    <property type="project" value="UniProtKB-KW"/>
</dbReference>
<dbReference type="SUPFAM" id="SSF55961">
    <property type="entry name" value="Bet v1-like"/>
    <property type="match status" value="2"/>
</dbReference>
<keyword evidence="7" id="KW-0479">Metal-binding</keyword>
<dbReference type="SUPFAM" id="SSF52540">
    <property type="entry name" value="P-loop containing nucleoside triphosphate hydrolases"/>
    <property type="match status" value="1"/>
</dbReference>
<evidence type="ECO:0000313" key="16">
    <source>
        <dbReference type="Proteomes" id="UP000187203"/>
    </source>
</evidence>
<dbReference type="InterPro" id="IPR005225">
    <property type="entry name" value="Small_GTP-bd"/>
</dbReference>
<dbReference type="SUPFAM" id="SSF50447">
    <property type="entry name" value="Translation proteins"/>
    <property type="match status" value="1"/>
</dbReference>
<dbReference type="Gene3D" id="3.30.530.20">
    <property type="match status" value="2"/>
</dbReference>
<feature type="domain" description="Tr-type G" evidence="14">
    <location>
        <begin position="471"/>
        <end position="687"/>
    </location>
</feature>
<dbReference type="CDD" id="cd03703">
    <property type="entry name" value="aeIF5B_II"/>
    <property type="match status" value="1"/>
</dbReference>
<evidence type="ECO:0000256" key="5">
    <source>
        <dbReference type="ARBA" id="ARBA00022490"/>
    </source>
</evidence>
<feature type="compositionally biased region" description="Basic and acidic residues" evidence="13">
    <location>
        <begin position="280"/>
        <end position="297"/>
    </location>
</feature>
<dbReference type="EC" id="3.6.5.3" evidence="3"/>
<feature type="compositionally biased region" description="Basic and acidic residues" evidence="13">
    <location>
        <begin position="383"/>
        <end position="394"/>
    </location>
</feature>
<accession>A0A1R3K241</accession>
<dbReference type="InterPro" id="IPR023393">
    <property type="entry name" value="START-like_dom_sf"/>
</dbReference>
<feature type="compositionally biased region" description="Basic residues" evidence="13">
    <location>
        <begin position="54"/>
        <end position="63"/>
    </location>
</feature>
<dbReference type="InterPro" id="IPR029459">
    <property type="entry name" value="EFTU-type"/>
</dbReference>
<dbReference type="GO" id="GO:0003924">
    <property type="term" value="F:GTPase activity"/>
    <property type="evidence" value="ECO:0007669"/>
    <property type="project" value="InterPro"/>
</dbReference>
<dbReference type="InterPro" id="IPR036925">
    <property type="entry name" value="TIF_IF2_dom3_sf"/>
</dbReference>
<feature type="region of interest" description="Disordered" evidence="13">
    <location>
        <begin position="1433"/>
        <end position="1473"/>
    </location>
</feature>
<keyword evidence="10" id="KW-0648">Protein biosynthesis</keyword>
<dbReference type="FunFam" id="3.40.50.10050:FF:000002">
    <property type="entry name" value="Eukaryotic translation initiation factor 5B"/>
    <property type="match status" value="1"/>
</dbReference>
<reference evidence="16" key="1">
    <citation type="submission" date="2013-09" db="EMBL/GenBank/DDBJ databases">
        <title>Corchorus olitorius genome sequencing.</title>
        <authorList>
            <person name="Alam M."/>
            <person name="Haque M.S."/>
            <person name="Islam M.S."/>
            <person name="Emdad E.M."/>
            <person name="Islam M.M."/>
            <person name="Ahmed B."/>
            <person name="Halim A."/>
            <person name="Hossen Q.M.M."/>
            <person name="Hossain M.Z."/>
            <person name="Ahmed R."/>
            <person name="Khan M.M."/>
            <person name="Islam R."/>
            <person name="Rashid M.M."/>
            <person name="Khan S.A."/>
            <person name="Rahman M.S."/>
            <person name="Alam M."/>
            <person name="Yahiya A.S."/>
            <person name="Khan M.S."/>
            <person name="Azam M.S."/>
            <person name="Haque T."/>
            <person name="Lashkar M.Z.H."/>
            <person name="Akhand A.I."/>
            <person name="Morshed G."/>
            <person name="Roy S."/>
            <person name="Uddin K.S."/>
            <person name="Rabeya T."/>
            <person name="Hossain A.S."/>
            <person name="Chowdhury A."/>
            <person name="Snigdha A.R."/>
            <person name="Mortoza M.S."/>
            <person name="Matin S.A."/>
            <person name="Hoque S.M.E."/>
            <person name="Islam M.K."/>
            <person name="Roy D.K."/>
            <person name="Haider R."/>
            <person name="Moosa M.M."/>
            <person name="Elias S.M."/>
            <person name="Hasan A.M."/>
            <person name="Jahan S."/>
            <person name="Shafiuddin M."/>
            <person name="Mahmood N."/>
            <person name="Shommy N.S."/>
        </authorList>
    </citation>
    <scope>NUCLEOTIDE SEQUENCE [LARGE SCALE GENOMIC DNA]</scope>
    <source>
        <strain evidence="16">cv. O-4</strain>
    </source>
</reference>
<feature type="compositionally biased region" description="Acidic residues" evidence="13">
    <location>
        <begin position="170"/>
        <end position="190"/>
    </location>
</feature>
<dbReference type="Proteomes" id="UP000187203">
    <property type="component" value="Unassembled WGS sequence"/>
</dbReference>
<gene>
    <name evidence="15" type="ORF">COLO4_12118</name>
</gene>